<dbReference type="InterPro" id="IPR036271">
    <property type="entry name" value="Tet_transcr_reg_TetR-rel_C_sf"/>
</dbReference>
<dbReference type="InterPro" id="IPR023772">
    <property type="entry name" value="DNA-bd_HTH_TetR-type_CS"/>
</dbReference>
<sequence>MLKEEKVHNEVALRILKATDTLMARYGVQHLSTHKIAKEAGVSVGTIYLYFKDKEDLLTQFVVYLFGNFHRAIEVAYQPDLPLFDQYQYLWKATWRFMLENPNIVKNMHQYESLPQFRSILKHYSMLENSVWNKFVKQGQKDGVILSLPSQILFLMSMKTAWQLMYSQLLNENPYSDELINTVINSTWKAIIN</sequence>
<evidence type="ECO:0000259" key="3">
    <source>
        <dbReference type="PROSITE" id="PS50977"/>
    </source>
</evidence>
<dbReference type="Proteomes" id="UP000280099">
    <property type="component" value="Unassembled WGS sequence"/>
</dbReference>
<dbReference type="InterPro" id="IPR054422">
    <property type="entry name" value="TetR-like_HI_0893_C"/>
</dbReference>
<comment type="caution">
    <text evidence="4">The sequence shown here is derived from an EMBL/GenBank/DDBJ whole genome shotgun (WGS) entry which is preliminary data.</text>
</comment>
<gene>
    <name evidence="4" type="ORF">DES31_0022</name>
</gene>
<dbReference type="SUPFAM" id="SSF46689">
    <property type="entry name" value="Homeodomain-like"/>
    <property type="match status" value="1"/>
</dbReference>
<dbReference type="PROSITE" id="PS50977">
    <property type="entry name" value="HTH_TETR_2"/>
    <property type="match status" value="1"/>
</dbReference>
<protein>
    <submittedName>
        <fullName evidence="4">TetR family transcriptional regulator</fullName>
    </submittedName>
</protein>
<dbReference type="PROSITE" id="PS01081">
    <property type="entry name" value="HTH_TETR_1"/>
    <property type="match status" value="1"/>
</dbReference>
<name>A0A420XHJ7_9PAST</name>
<dbReference type="RefSeq" id="WP_121120778.1">
    <property type="nucleotide sequence ID" value="NZ_CP016604.1"/>
</dbReference>
<dbReference type="Gene3D" id="1.10.357.10">
    <property type="entry name" value="Tetracycline Repressor, domain 2"/>
    <property type="match status" value="1"/>
</dbReference>
<dbReference type="SUPFAM" id="SSF48498">
    <property type="entry name" value="Tetracyclin repressor-like, C-terminal domain"/>
    <property type="match status" value="1"/>
</dbReference>
<accession>A0A420XHJ7</accession>
<dbReference type="AlphaFoldDB" id="A0A420XHJ7"/>
<dbReference type="GO" id="GO:0003677">
    <property type="term" value="F:DNA binding"/>
    <property type="evidence" value="ECO:0007669"/>
    <property type="project" value="UniProtKB-UniRule"/>
</dbReference>
<dbReference type="EMBL" id="RBJC01000004">
    <property type="protein sequence ID" value="RKR76719.1"/>
    <property type="molecule type" value="Genomic_DNA"/>
</dbReference>
<dbReference type="PRINTS" id="PR00455">
    <property type="entry name" value="HTHTETR"/>
</dbReference>
<dbReference type="PANTHER" id="PTHR43479:SF11">
    <property type="entry name" value="ACREF_ENVCD OPERON REPRESSOR-RELATED"/>
    <property type="match status" value="1"/>
</dbReference>
<evidence type="ECO:0000313" key="5">
    <source>
        <dbReference type="Proteomes" id="UP000280099"/>
    </source>
</evidence>
<dbReference type="Pfam" id="PF00440">
    <property type="entry name" value="TetR_N"/>
    <property type="match status" value="1"/>
</dbReference>
<proteinExistence type="predicted"/>
<dbReference type="InterPro" id="IPR050624">
    <property type="entry name" value="HTH-type_Tx_Regulator"/>
</dbReference>
<dbReference type="InterPro" id="IPR009057">
    <property type="entry name" value="Homeodomain-like_sf"/>
</dbReference>
<dbReference type="PANTHER" id="PTHR43479">
    <property type="entry name" value="ACREF/ENVCD OPERON REPRESSOR-RELATED"/>
    <property type="match status" value="1"/>
</dbReference>
<keyword evidence="1 2" id="KW-0238">DNA-binding</keyword>
<feature type="DNA-binding region" description="H-T-H motif" evidence="2">
    <location>
        <begin position="32"/>
        <end position="51"/>
    </location>
</feature>
<reference evidence="4 5" key="1">
    <citation type="submission" date="2018-10" db="EMBL/GenBank/DDBJ databases">
        <title>Genomic Encyclopedia of Type Strains, Phase IV (KMG-IV): sequencing the most valuable type-strain genomes for metagenomic binning, comparative biology and taxonomic classification.</title>
        <authorList>
            <person name="Goeker M."/>
        </authorList>
    </citation>
    <scope>NUCLEOTIDE SEQUENCE [LARGE SCALE GENOMIC DNA]</scope>
    <source>
        <strain evidence="4 5">DSM 23800</strain>
    </source>
</reference>
<dbReference type="OrthoDB" id="63332at2"/>
<evidence type="ECO:0000313" key="4">
    <source>
        <dbReference type="EMBL" id="RKR76719.1"/>
    </source>
</evidence>
<dbReference type="Pfam" id="PF22604">
    <property type="entry name" value="TetR_HI_0893_C"/>
    <property type="match status" value="1"/>
</dbReference>
<feature type="domain" description="HTH tetR-type" evidence="3">
    <location>
        <begin position="9"/>
        <end position="69"/>
    </location>
</feature>
<evidence type="ECO:0000256" key="1">
    <source>
        <dbReference type="ARBA" id="ARBA00023125"/>
    </source>
</evidence>
<dbReference type="InterPro" id="IPR001647">
    <property type="entry name" value="HTH_TetR"/>
</dbReference>
<evidence type="ECO:0000256" key="2">
    <source>
        <dbReference type="PROSITE-ProRule" id="PRU00335"/>
    </source>
</evidence>
<keyword evidence="5" id="KW-1185">Reference proteome</keyword>
<organism evidence="4 5">
    <name type="scientific">Otariodibacter oris</name>
    <dbReference type="NCBI Taxonomy" id="1032623"/>
    <lineage>
        <taxon>Bacteria</taxon>
        <taxon>Pseudomonadati</taxon>
        <taxon>Pseudomonadota</taxon>
        <taxon>Gammaproteobacteria</taxon>
        <taxon>Pasteurellales</taxon>
        <taxon>Pasteurellaceae</taxon>
        <taxon>Otariodibacter</taxon>
    </lineage>
</organism>